<reference evidence="1 2" key="1">
    <citation type="submission" date="2021-07" db="EMBL/GenBank/DDBJ databases">
        <authorList>
            <person name="Palmer J.M."/>
        </authorList>
    </citation>
    <scope>NUCLEOTIDE SEQUENCE [LARGE SCALE GENOMIC DNA]</scope>
    <source>
        <strain evidence="1 2">AT_MEX2019</strain>
        <tissue evidence="1">Muscle</tissue>
    </source>
</reference>
<protein>
    <submittedName>
        <fullName evidence="1">Uncharacterized protein</fullName>
    </submittedName>
</protein>
<dbReference type="EMBL" id="JAHUTI010071569">
    <property type="protein sequence ID" value="MED6255654.1"/>
    <property type="molecule type" value="Genomic_DNA"/>
</dbReference>
<name>A0ABU7C248_9TELE</name>
<evidence type="ECO:0000313" key="2">
    <source>
        <dbReference type="Proteomes" id="UP001345963"/>
    </source>
</evidence>
<dbReference type="Proteomes" id="UP001345963">
    <property type="component" value="Unassembled WGS sequence"/>
</dbReference>
<proteinExistence type="predicted"/>
<comment type="caution">
    <text evidence="1">The sequence shown here is derived from an EMBL/GenBank/DDBJ whole genome shotgun (WGS) entry which is preliminary data.</text>
</comment>
<keyword evidence="2" id="KW-1185">Reference proteome</keyword>
<evidence type="ECO:0000313" key="1">
    <source>
        <dbReference type="EMBL" id="MED6255654.1"/>
    </source>
</evidence>
<organism evidence="1 2">
    <name type="scientific">Ataeniobius toweri</name>
    <dbReference type="NCBI Taxonomy" id="208326"/>
    <lineage>
        <taxon>Eukaryota</taxon>
        <taxon>Metazoa</taxon>
        <taxon>Chordata</taxon>
        <taxon>Craniata</taxon>
        <taxon>Vertebrata</taxon>
        <taxon>Euteleostomi</taxon>
        <taxon>Actinopterygii</taxon>
        <taxon>Neopterygii</taxon>
        <taxon>Teleostei</taxon>
        <taxon>Neoteleostei</taxon>
        <taxon>Acanthomorphata</taxon>
        <taxon>Ovalentaria</taxon>
        <taxon>Atherinomorphae</taxon>
        <taxon>Cyprinodontiformes</taxon>
        <taxon>Goodeidae</taxon>
        <taxon>Ataeniobius</taxon>
    </lineage>
</organism>
<accession>A0ABU7C248</accession>
<gene>
    <name evidence="1" type="ORF">ATANTOWER_012900</name>
</gene>
<sequence length="86" mass="9772">MNFIPDPSAVFLGLIILFSNKPRKPLWNSWIYTLHTAPTPSPPPRYAFHICSPCRVCVYSFCSNSFPFLPLSSLHFHSFQATGWGL</sequence>